<feature type="region of interest" description="Disordered" evidence="5">
    <location>
        <begin position="193"/>
        <end position="225"/>
    </location>
</feature>
<feature type="compositionally biased region" description="Low complexity" evidence="5">
    <location>
        <begin position="63"/>
        <end position="88"/>
    </location>
</feature>
<keyword evidence="3" id="KW-0238">DNA-binding</keyword>
<feature type="compositionally biased region" description="Basic and acidic residues" evidence="5">
    <location>
        <begin position="206"/>
        <end position="220"/>
    </location>
</feature>
<dbReference type="RefSeq" id="WP_330793678.1">
    <property type="nucleotide sequence ID" value="NZ_JAZEWV010000004.1"/>
</dbReference>
<dbReference type="Gene3D" id="1.10.10.10">
    <property type="entry name" value="Winged helix-like DNA-binding domain superfamily/Winged helix DNA-binding domain"/>
    <property type="match status" value="1"/>
</dbReference>
<organism evidence="7 8">
    <name type="scientific">Actinacidiphila polyblastidii</name>
    <dbReference type="NCBI Taxonomy" id="3110430"/>
    <lineage>
        <taxon>Bacteria</taxon>
        <taxon>Bacillati</taxon>
        <taxon>Actinomycetota</taxon>
        <taxon>Actinomycetes</taxon>
        <taxon>Kitasatosporales</taxon>
        <taxon>Streptomycetaceae</taxon>
        <taxon>Actinacidiphila</taxon>
    </lineage>
</organism>
<proteinExistence type="predicted"/>
<dbReference type="InterPro" id="IPR036388">
    <property type="entry name" value="WH-like_DNA-bd_sf"/>
</dbReference>
<protein>
    <recommendedName>
        <fullName evidence="9">DNA-directed RNA polymerase specialized sigma24 family protein</fullName>
    </recommendedName>
</protein>
<feature type="transmembrane region" description="Helical" evidence="6">
    <location>
        <begin position="340"/>
        <end position="360"/>
    </location>
</feature>
<dbReference type="InterPro" id="IPR013325">
    <property type="entry name" value="RNA_pol_sigma_r2"/>
</dbReference>
<feature type="region of interest" description="Disordered" evidence="5">
    <location>
        <begin position="1"/>
        <end position="115"/>
    </location>
</feature>
<feature type="compositionally biased region" description="Gly residues" evidence="5">
    <location>
        <begin position="372"/>
        <end position="386"/>
    </location>
</feature>
<keyword evidence="6" id="KW-0472">Membrane</keyword>
<evidence type="ECO:0000256" key="1">
    <source>
        <dbReference type="ARBA" id="ARBA00023015"/>
    </source>
</evidence>
<dbReference type="EMBL" id="JAZEWV010000004">
    <property type="protein sequence ID" value="MEE4541758.1"/>
    <property type="molecule type" value="Genomic_DNA"/>
</dbReference>
<keyword evidence="8" id="KW-1185">Reference proteome</keyword>
<dbReference type="PANTHER" id="PTHR43133:SF8">
    <property type="entry name" value="RNA POLYMERASE SIGMA FACTOR HI_1459-RELATED"/>
    <property type="match status" value="1"/>
</dbReference>
<keyword evidence="6" id="KW-0812">Transmembrane</keyword>
<dbReference type="Proteomes" id="UP001344658">
    <property type="component" value="Unassembled WGS sequence"/>
</dbReference>
<evidence type="ECO:0000256" key="6">
    <source>
        <dbReference type="SAM" id="Phobius"/>
    </source>
</evidence>
<evidence type="ECO:0000256" key="4">
    <source>
        <dbReference type="ARBA" id="ARBA00023163"/>
    </source>
</evidence>
<dbReference type="InterPro" id="IPR039425">
    <property type="entry name" value="RNA_pol_sigma-70-like"/>
</dbReference>
<evidence type="ECO:0000256" key="3">
    <source>
        <dbReference type="ARBA" id="ARBA00023125"/>
    </source>
</evidence>
<accession>A0ABU7P7H0</accession>
<name>A0ABU7P7H0_9ACTN</name>
<feature type="compositionally biased region" description="Basic residues" evidence="5">
    <location>
        <begin position="1"/>
        <end position="20"/>
    </location>
</feature>
<evidence type="ECO:0000256" key="2">
    <source>
        <dbReference type="ARBA" id="ARBA00023082"/>
    </source>
</evidence>
<feature type="compositionally biased region" description="Low complexity" evidence="5">
    <location>
        <begin position="21"/>
        <end position="51"/>
    </location>
</feature>
<keyword evidence="1" id="KW-0805">Transcription regulation</keyword>
<sequence>MSGRKRHAAAKRDSRPRKAQRAAPAAETSTARPPGRAARPAGTPAAAPAAPEHVLPRTDRPAAPEATTGAATEATAAPTVPVTPDAPATPHPSGAPGTPEAAEAREVPAAPAPPRWTAEDAFDALYVRTAAALLRQTTVLTGDPAAAHRAVAHAFDLAWQQWPDVARDTDPAGWVRAAAHEYALAPWQRWLPHRGSGPRQQPAPAERSEAERSEAERSEEVSAGAEQVGVELSGEVLAAVAAALRGLDPARRRAVLLFDGVGLDLAAAAVESEASTGAMAGRIVRGREELAAAVPGLPGLPGVAMALGALLDAGGEAAELPQEPKRVRDASERGVRRRTVGAYALTGLIAVLTLVVVLVGPGTGAHASGPDAGPGAGPGTRSGGASGDAAGRPPFGEPARDLLP</sequence>
<keyword evidence="2" id="KW-0731">Sigma factor</keyword>
<gene>
    <name evidence="7" type="ORF">V2S66_07210</name>
</gene>
<reference evidence="7 8" key="1">
    <citation type="submission" date="2023-12" db="EMBL/GenBank/DDBJ databases">
        <title>Streptomyces sp. V4-01.</title>
        <authorList>
            <person name="Somphong A."/>
            <person name="Phongsopitanun W."/>
        </authorList>
    </citation>
    <scope>NUCLEOTIDE SEQUENCE [LARGE SCALE GENOMIC DNA]</scope>
    <source>
        <strain evidence="7 8">V4-01</strain>
    </source>
</reference>
<dbReference type="SUPFAM" id="SSF88946">
    <property type="entry name" value="Sigma2 domain of RNA polymerase sigma factors"/>
    <property type="match status" value="1"/>
</dbReference>
<evidence type="ECO:0000256" key="5">
    <source>
        <dbReference type="SAM" id="MobiDB-lite"/>
    </source>
</evidence>
<keyword evidence="6" id="KW-1133">Transmembrane helix</keyword>
<feature type="region of interest" description="Disordered" evidence="5">
    <location>
        <begin position="366"/>
        <end position="404"/>
    </location>
</feature>
<evidence type="ECO:0000313" key="7">
    <source>
        <dbReference type="EMBL" id="MEE4541758.1"/>
    </source>
</evidence>
<keyword evidence="4" id="KW-0804">Transcription</keyword>
<dbReference type="PANTHER" id="PTHR43133">
    <property type="entry name" value="RNA POLYMERASE ECF-TYPE SIGMA FACTO"/>
    <property type="match status" value="1"/>
</dbReference>
<evidence type="ECO:0008006" key="9">
    <source>
        <dbReference type="Google" id="ProtNLM"/>
    </source>
</evidence>
<evidence type="ECO:0000313" key="8">
    <source>
        <dbReference type="Proteomes" id="UP001344658"/>
    </source>
</evidence>
<comment type="caution">
    <text evidence="7">The sequence shown here is derived from an EMBL/GenBank/DDBJ whole genome shotgun (WGS) entry which is preliminary data.</text>
</comment>